<keyword evidence="2" id="KW-1133">Transmembrane helix</keyword>
<dbReference type="GO" id="GO:0006673">
    <property type="term" value="P:inositol phosphoceramide metabolic process"/>
    <property type="evidence" value="ECO:0007669"/>
    <property type="project" value="InterPro"/>
</dbReference>
<evidence type="ECO:0000313" key="4">
    <source>
        <dbReference type="Proteomes" id="UP000217199"/>
    </source>
</evidence>
<proteinExistence type="predicted"/>
<evidence type="ECO:0008006" key="5">
    <source>
        <dbReference type="Google" id="ProtNLM"/>
    </source>
</evidence>
<feature type="transmembrane region" description="Helical" evidence="2">
    <location>
        <begin position="54"/>
        <end position="74"/>
    </location>
</feature>
<organism evidence="3 4">
    <name type="scientific">Pyrrhoderma noxium</name>
    <dbReference type="NCBI Taxonomy" id="2282107"/>
    <lineage>
        <taxon>Eukaryota</taxon>
        <taxon>Fungi</taxon>
        <taxon>Dikarya</taxon>
        <taxon>Basidiomycota</taxon>
        <taxon>Agaricomycotina</taxon>
        <taxon>Agaricomycetes</taxon>
        <taxon>Hymenochaetales</taxon>
        <taxon>Hymenochaetaceae</taxon>
        <taxon>Pyrrhoderma</taxon>
    </lineage>
</organism>
<feature type="compositionally biased region" description="Acidic residues" evidence="1">
    <location>
        <begin position="298"/>
        <end position="309"/>
    </location>
</feature>
<dbReference type="PANTHER" id="PTHR28077">
    <property type="entry name" value="INOSITOL PHOSPHORYLCERAMIDE SYNTHASE REGULATORY SUBUNIT KEI1"/>
    <property type="match status" value="1"/>
</dbReference>
<sequence length="349" mass="38415">MKLTLKQQWRPRPLNSFLGYVDIKLGVTLALLFAVLNKVAGVYGLIAVFTGGSFAQLSMYMYSVSMLVAFFWALKAVTDEDARRTLYFAHLFFADHVLSTTWTVFFAVVWWVYTPHDGRRQANSAAQEQLMKGAAGHDLTPEERTAAAMQIWNKEKGLALAVIIFGWCIKFYFAALIYSYAIHLRKGSYRSLPCSNPSPSSQYYDSVRTSDFPESVLGLGDEEGMTDDFYRVPLTSANPQQQTISKPSTPGHIAGSSISSFADFVSAPGRGKRSRALGAGAGGGLGKPGPVMSREKDADMEDEVLFDSDELGHSRFGTDDTMSASSSSRDDETSTSGRRTPLKNRVQQQ</sequence>
<dbReference type="Pfam" id="PF08552">
    <property type="entry name" value="Kei1"/>
    <property type="match status" value="1"/>
</dbReference>
<gene>
    <name evidence="3" type="ORF">PNOK_0452800</name>
</gene>
<dbReference type="GO" id="GO:0070917">
    <property type="term" value="F:inositol phosphoceramide synthase regulator activity"/>
    <property type="evidence" value="ECO:0007669"/>
    <property type="project" value="InterPro"/>
</dbReference>
<dbReference type="AlphaFoldDB" id="A0A286UJE8"/>
<keyword evidence="4" id="KW-1185">Reference proteome</keyword>
<dbReference type="STRING" id="2282107.A0A286UJE8"/>
<feature type="transmembrane region" description="Helical" evidence="2">
    <location>
        <begin position="86"/>
        <end position="113"/>
    </location>
</feature>
<feature type="transmembrane region" description="Helical" evidence="2">
    <location>
        <begin position="158"/>
        <end position="181"/>
    </location>
</feature>
<dbReference type="OrthoDB" id="3338076at2759"/>
<evidence type="ECO:0000313" key="3">
    <source>
        <dbReference type="EMBL" id="PAV19594.1"/>
    </source>
</evidence>
<comment type="caution">
    <text evidence="3">The sequence shown here is derived from an EMBL/GenBank/DDBJ whole genome shotgun (WGS) entry which is preliminary data.</text>
</comment>
<name>A0A286UJE8_9AGAM</name>
<dbReference type="EMBL" id="NBII01000004">
    <property type="protein sequence ID" value="PAV19594.1"/>
    <property type="molecule type" value="Genomic_DNA"/>
</dbReference>
<feature type="region of interest" description="Disordered" evidence="1">
    <location>
        <begin position="272"/>
        <end position="349"/>
    </location>
</feature>
<protein>
    <recommendedName>
        <fullName evidence="5">DUF1753-domain-containing protein</fullName>
    </recommendedName>
</protein>
<dbReference type="PANTHER" id="PTHR28077:SF1">
    <property type="entry name" value="INOSITOL PHOSPHORYLCERAMIDE SYNTHASE REGULATORY SUBUNIT KEI1"/>
    <property type="match status" value="1"/>
</dbReference>
<dbReference type="InterPro" id="IPR013862">
    <property type="entry name" value="Kei1"/>
</dbReference>
<keyword evidence="2" id="KW-0812">Transmembrane</keyword>
<dbReference type="GO" id="GO:0000139">
    <property type="term" value="C:Golgi membrane"/>
    <property type="evidence" value="ECO:0007669"/>
    <property type="project" value="TreeGrafter"/>
</dbReference>
<evidence type="ECO:0000256" key="2">
    <source>
        <dbReference type="SAM" id="Phobius"/>
    </source>
</evidence>
<keyword evidence="2" id="KW-0472">Membrane</keyword>
<accession>A0A286UJE8</accession>
<reference evidence="3 4" key="1">
    <citation type="journal article" date="2017" name="Mol. Ecol.">
        <title>Comparative and population genomic landscape of Phellinus noxius: A hypervariable fungus causing root rot in trees.</title>
        <authorList>
            <person name="Chung C.L."/>
            <person name="Lee T.J."/>
            <person name="Akiba M."/>
            <person name="Lee H.H."/>
            <person name="Kuo T.H."/>
            <person name="Liu D."/>
            <person name="Ke H.M."/>
            <person name="Yokoi T."/>
            <person name="Roa M.B."/>
            <person name="Lu M.J."/>
            <person name="Chang Y.Y."/>
            <person name="Ann P.J."/>
            <person name="Tsai J.N."/>
            <person name="Chen C.Y."/>
            <person name="Tzean S.S."/>
            <person name="Ota Y."/>
            <person name="Hattori T."/>
            <person name="Sahashi N."/>
            <person name="Liou R.F."/>
            <person name="Kikuchi T."/>
            <person name="Tsai I.J."/>
        </authorList>
    </citation>
    <scope>NUCLEOTIDE SEQUENCE [LARGE SCALE GENOMIC DNA]</scope>
    <source>
        <strain evidence="3 4">FFPRI411160</strain>
    </source>
</reference>
<dbReference type="Proteomes" id="UP000217199">
    <property type="component" value="Unassembled WGS sequence"/>
</dbReference>
<evidence type="ECO:0000256" key="1">
    <source>
        <dbReference type="SAM" id="MobiDB-lite"/>
    </source>
</evidence>
<dbReference type="InParanoid" id="A0A286UJE8"/>
<dbReference type="GO" id="GO:0070916">
    <property type="term" value="C:inositol phosphoceramide synthase complex"/>
    <property type="evidence" value="ECO:0007669"/>
    <property type="project" value="TreeGrafter"/>
</dbReference>